<name>A0A849CME0_PASMD</name>
<dbReference type="Proteomes" id="UP000540079">
    <property type="component" value="Unassembled WGS sequence"/>
</dbReference>
<accession>A0A849CME0</accession>
<dbReference type="SUPFAM" id="SSF101386">
    <property type="entry name" value="all-alpha NTP pyrophosphatases"/>
    <property type="match status" value="1"/>
</dbReference>
<dbReference type="AlphaFoldDB" id="A0A849CME0"/>
<dbReference type="CDD" id="cd11540">
    <property type="entry name" value="NTP-PPase_u3"/>
    <property type="match status" value="1"/>
</dbReference>
<evidence type="ECO:0008006" key="3">
    <source>
        <dbReference type="Google" id="ProtNLM"/>
    </source>
</evidence>
<proteinExistence type="predicted"/>
<dbReference type="RefSeq" id="WP_014390702.1">
    <property type="nucleotide sequence ID" value="NZ_CP090428.1"/>
</dbReference>
<reference evidence="1 2" key="1">
    <citation type="journal article" date="2018" name="Front. Microbiol.">
        <title>Genetic and Phylogenetic Characteristics of Pasteurella multocida Isolates From Different Host Species.</title>
        <authorList>
            <person name="Peng Z."/>
            <person name="Liang W."/>
            <person name="Wang F."/>
            <person name="Xu Z."/>
            <person name="Xie Z."/>
            <person name="Lian Z."/>
            <person name="Hua L."/>
            <person name="Zhou R."/>
            <person name="Chen H."/>
            <person name="Wu B."/>
        </authorList>
    </citation>
    <scope>NUCLEOTIDE SEQUENCE [LARGE SCALE GENOMIC DNA]</scope>
    <source>
        <strain evidence="1 2">HNA06</strain>
    </source>
</reference>
<gene>
    <name evidence="1" type="ORF">C2800_11590</name>
</gene>
<evidence type="ECO:0000313" key="1">
    <source>
        <dbReference type="EMBL" id="NNI80047.1"/>
    </source>
</evidence>
<organism evidence="1 2">
    <name type="scientific">Pasteurella multocida</name>
    <dbReference type="NCBI Taxonomy" id="747"/>
    <lineage>
        <taxon>Bacteria</taxon>
        <taxon>Pseudomonadati</taxon>
        <taxon>Pseudomonadota</taxon>
        <taxon>Gammaproteobacteria</taxon>
        <taxon>Pasteurellales</taxon>
        <taxon>Pasteurellaceae</taxon>
        <taxon>Pasteurella</taxon>
    </lineage>
</organism>
<evidence type="ECO:0000313" key="2">
    <source>
        <dbReference type="Proteomes" id="UP000540079"/>
    </source>
</evidence>
<dbReference type="Gene3D" id="1.10.287.1080">
    <property type="entry name" value="MazG-like"/>
    <property type="match status" value="1"/>
</dbReference>
<sequence>MNKEIKELIDKIEQWVEDRDIFNGSTVKKQIKKLAKEIGELFSGDNKNNLDLIKDGVGGCVVVLINLRKMLNIEETLLNTYLDSDYIFEEDNVFDADEHLFWILRFIGFLSDYGVPETERTYPNSVNMIFYNLMRYCRAKEIDFIDCIQHAYDQIKDRKGKMIDGVFVKEEDL</sequence>
<protein>
    <recommendedName>
        <fullName evidence="3">Pyrophosphatase</fullName>
    </recommendedName>
</protein>
<comment type="caution">
    <text evidence="1">The sequence shown here is derived from an EMBL/GenBank/DDBJ whole genome shotgun (WGS) entry which is preliminary data.</text>
</comment>
<dbReference type="EMBL" id="PPVL01000021">
    <property type="protein sequence ID" value="NNI80047.1"/>
    <property type="molecule type" value="Genomic_DNA"/>
</dbReference>